<organism evidence="2 3">
    <name type="scientific">Thermodesulfitimonas autotrophica</name>
    <dbReference type="NCBI Taxonomy" id="1894989"/>
    <lineage>
        <taxon>Bacteria</taxon>
        <taxon>Bacillati</taxon>
        <taxon>Bacillota</taxon>
        <taxon>Clostridia</taxon>
        <taxon>Thermoanaerobacterales</taxon>
        <taxon>Thermoanaerobacteraceae</taxon>
        <taxon>Thermodesulfitimonas</taxon>
    </lineage>
</organism>
<dbReference type="AlphaFoldDB" id="A0A3N5BU95"/>
<keyword evidence="1" id="KW-0175">Coiled coil</keyword>
<feature type="coiled-coil region" evidence="1">
    <location>
        <begin position="303"/>
        <end position="389"/>
    </location>
</feature>
<keyword evidence="3" id="KW-1185">Reference proteome</keyword>
<reference evidence="2 3" key="1">
    <citation type="submission" date="2018-11" db="EMBL/GenBank/DDBJ databases">
        <title>Genomic Encyclopedia of Type Strains, Phase IV (KMG-IV): sequencing the most valuable type-strain genomes for metagenomic binning, comparative biology and taxonomic classification.</title>
        <authorList>
            <person name="Goeker M."/>
        </authorList>
    </citation>
    <scope>NUCLEOTIDE SEQUENCE [LARGE SCALE GENOMIC DNA]</scope>
    <source>
        <strain evidence="2 3">DSM 102936</strain>
    </source>
</reference>
<proteinExistence type="predicted"/>
<dbReference type="EMBL" id="RKRE01000001">
    <property type="protein sequence ID" value="RPF49455.1"/>
    <property type="molecule type" value="Genomic_DNA"/>
</dbReference>
<name>A0A3N5BU95_9THEO</name>
<evidence type="ECO:0000313" key="2">
    <source>
        <dbReference type="EMBL" id="RPF49455.1"/>
    </source>
</evidence>
<accession>A0A3N5BU95</accession>
<sequence length="517" mass="58857">MAGKAVGDEAGLWVAQEAIIIQFLPENASQPLKNAKEIVLQMPRPKFHAQFLFERACPHCRKIVRVLVHDYGELTPENLDEKTGMHNFPVLPVKCPLCAGEDWPTHAVLFDATEDRVVRRVPLGTADLPVVGGGAPYAVTYSPEEQAELERGLAKLPEFFRQKGEEFWERYCAWALSRWRDALKEISPEEWAEGYASLGVSLPGHPSPAACRKDAEARFASDKEKTAAWRALNRWLVEKEFLWIPVDQWPVEEWAARYGRERVTWLLLNLPLLEELERWRTEKLAPAVPKKTCGPQAVLWERIKQLGQALDRQRRRSEELSRLLQEERAARHNLEEKLAAARAEVSRLREELSGRPVEAGRNPEDARRIARLKSLVRELREEVLHLREMLPREEPAPDKEEPTPVTAPAEEVPRLEDVLVGRIVVAFGRVGEPLNGPVRILWHHGDRWDLDAERLAKEADVLVVLTRFCSHEAMWAAKEFAADTGKPIGFARGSGVESVLRAAADVWARQKKEQEFL</sequence>
<protein>
    <submittedName>
        <fullName evidence="2">Uncharacterized protein DUF2325</fullName>
    </submittedName>
</protein>
<dbReference type="Proteomes" id="UP000282654">
    <property type="component" value="Unassembled WGS sequence"/>
</dbReference>
<dbReference type="RefSeq" id="WP_245963021.1">
    <property type="nucleotide sequence ID" value="NZ_RKRE01000001.1"/>
</dbReference>
<comment type="caution">
    <text evidence="2">The sequence shown here is derived from an EMBL/GenBank/DDBJ whole genome shotgun (WGS) entry which is preliminary data.</text>
</comment>
<gene>
    <name evidence="2" type="ORF">EDD75_0268</name>
</gene>
<evidence type="ECO:0000256" key="1">
    <source>
        <dbReference type="SAM" id="Coils"/>
    </source>
</evidence>
<evidence type="ECO:0000313" key="3">
    <source>
        <dbReference type="Proteomes" id="UP000282654"/>
    </source>
</evidence>